<dbReference type="SUPFAM" id="SSF51445">
    <property type="entry name" value="(Trans)glycosidases"/>
    <property type="match status" value="1"/>
</dbReference>
<comment type="caution">
    <text evidence="7">The sequence shown here is derived from an EMBL/GenBank/DDBJ whole genome shotgun (WGS) entry which is preliminary data.</text>
</comment>
<dbReference type="GO" id="GO:0006004">
    <property type="term" value="P:fucose metabolic process"/>
    <property type="evidence" value="ECO:0007669"/>
    <property type="project" value="TreeGrafter"/>
</dbReference>
<dbReference type="GO" id="GO:0004560">
    <property type="term" value="F:alpha-L-fucosidase activity"/>
    <property type="evidence" value="ECO:0007669"/>
    <property type="project" value="InterPro"/>
</dbReference>
<comment type="similarity">
    <text evidence="1">Belongs to the glycosyl hydrolase 29 family.</text>
</comment>
<reference evidence="7 8" key="1">
    <citation type="submission" date="2018-07" db="EMBL/GenBank/DDBJ databases">
        <title>Genomic Encyclopedia of Type Strains, Phase III (KMG-III): the genomes of soil and plant-associated and newly described type strains.</title>
        <authorList>
            <person name="Whitman W."/>
        </authorList>
    </citation>
    <scope>NUCLEOTIDE SEQUENCE [LARGE SCALE GENOMIC DNA]</scope>
    <source>
        <strain evidence="7 8">CECT 7287</strain>
    </source>
</reference>
<dbReference type="OrthoDB" id="107551at2"/>
<evidence type="ECO:0000313" key="7">
    <source>
        <dbReference type="EMBL" id="RED64503.1"/>
    </source>
</evidence>
<dbReference type="GO" id="GO:0005764">
    <property type="term" value="C:lysosome"/>
    <property type="evidence" value="ECO:0007669"/>
    <property type="project" value="TreeGrafter"/>
</dbReference>
<keyword evidence="4" id="KW-0378">Hydrolase</keyword>
<keyword evidence="3" id="KW-0732">Signal</keyword>
<name>A0A3D9IRV7_9BACL</name>
<dbReference type="Gene3D" id="3.20.20.80">
    <property type="entry name" value="Glycosidases"/>
    <property type="match status" value="1"/>
</dbReference>
<dbReference type="InterPro" id="IPR000933">
    <property type="entry name" value="Glyco_hydro_29"/>
</dbReference>
<protein>
    <recommendedName>
        <fullName evidence="2">alpha-L-fucosidase</fullName>
        <ecNumber evidence="2">3.2.1.51</ecNumber>
    </recommendedName>
</protein>
<dbReference type="Proteomes" id="UP000256977">
    <property type="component" value="Unassembled WGS sequence"/>
</dbReference>
<dbReference type="EMBL" id="QRDZ01000022">
    <property type="protein sequence ID" value="RED64503.1"/>
    <property type="molecule type" value="Genomic_DNA"/>
</dbReference>
<dbReference type="RefSeq" id="WP_116063234.1">
    <property type="nucleotide sequence ID" value="NZ_QRDZ01000022.1"/>
</dbReference>
<dbReference type="GO" id="GO:0016139">
    <property type="term" value="P:glycoside catabolic process"/>
    <property type="evidence" value="ECO:0007669"/>
    <property type="project" value="TreeGrafter"/>
</dbReference>
<dbReference type="SMART" id="SM00812">
    <property type="entry name" value="Alpha_L_fucos"/>
    <property type="match status" value="1"/>
</dbReference>
<dbReference type="Gene3D" id="2.60.120.260">
    <property type="entry name" value="Galactose-binding domain-like"/>
    <property type="match status" value="1"/>
</dbReference>
<accession>A0A3D9IRV7</accession>
<dbReference type="InterPro" id="IPR057739">
    <property type="entry name" value="Glyco_hydro_29_N"/>
</dbReference>
<dbReference type="PANTHER" id="PTHR10030">
    <property type="entry name" value="ALPHA-L-FUCOSIDASE"/>
    <property type="match status" value="1"/>
</dbReference>
<dbReference type="EC" id="3.2.1.51" evidence="2"/>
<evidence type="ECO:0000256" key="4">
    <source>
        <dbReference type="ARBA" id="ARBA00022801"/>
    </source>
</evidence>
<dbReference type="AlphaFoldDB" id="A0A3D9IRV7"/>
<evidence type="ECO:0000256" key="2">
    <source>
        <dbReference type="ARBA" id="ARBA00012662"/>
    </source>
</evidence>
<evidence type="ECO:0000259" key="6">
    <source>
        <dbReference type="Pfam" id="PF01120"/>
    </source>
</evidence>
<keyword evidence="5" id="KW-0326">Glycosidase</keyword>
<keyword evidence="8" id="KW-1185">Reference proteome</keyword>
<evidence type="ECO:0000256" key="5">
    <source>
        <dbReference type="ARBA" id="ARBA00023295"/>
    </source>
</evidence>
<evidence type="ECO:0000313" key="8">
    <source>
        <dbReference type="Proteomes" id="UP000256977"/>
    </source>
</evidence>
<dbReference type="PANTHER" id="PTHR10030:SF37">
    <property type="entry name" value="ALPHA-L-FUCOSIDASE-RELATED"/>
    <property type="match status" value="1"/>
</dbReference>
<proteinExistence type="inferred from homology"/>
<gene>
    <name evidence="7" type="ORF">DFP98_12255</name>
</gene>
<sequence>MTVKLAVPTPQQVEWHDTEIGMFIHWAPNVYQDQEYDDLSTPLDRINPSELDTEQWASVAESLGAKYIVMVAKHVGGFCMWQTDTCDYGVKDTPWRDGKGDVLRDLSESCRKRGLKLGIYLSPQDIYNGAQLAGRCETPEAQEKYNKIYRTQLEEVLSRYGEIFEVWFDGGQEIEVGDILERYVPNAVYFQSKHASIRWVGNEEGIATYPAWNAVRADSEAARGLGTIQHSDPNGEIWMPMECDARIRNTWFWNTQNEGTVKSLDHLMELYYRSVGNGAVLLLNANPDPTGQIPEPDARRAKEFGDEIRKRFANALCEAGGSGDTLEIELMEPTAIDHIVICEDIRYGERIRSYEVLGFDGEQWLKLCSGTAIGHKRIERIAEATLHKLRLNVLKAVDEPRIASLTAYYTGAATVFSPNNIRSERQKVGEWGPELFIYKVDRKSTETYDIGDLIDDAGQYALYFDNADGGASSVRAEGVRLLLNGASYPQFVSQTEDRYRINITGLGQRIQLELELYCELGNNGFGNIWLEKL</sequence>
<feature type="domain" description="Glycoside hydrolase family 29 N-terminal" evidence="6">
    <location>
        <begin position="34"/>
        <end position="306"/>
    </location>
</feature>
<organism evidence="7 8">
    <name type="scientific">Cohnella phaseoli</name>
    <dbReference type="NCBI Taxonomy" id="456490"/>
    <lineage>
        <taxon>Bacteria</taxon>
        <taxon>Bacillati</taxon>
        <taxon>Bacillota</taxon>
        <taxon>Bacilli</taxon>
        <taxon>Bacillales</taxon>
        <taxon>Paenibacillaceae</taxon>
        <taxon>Cohnella</taxon>
    </lineage>
</organism>
<evidence type="ECO:0000256" key="3">
    <source>
        <dbReference type="ARBA" id="ARBA00022729"/>
    </source>
</evidence>
<evidence type="ECO:0000256" key="1">
    <source>
        <dbReference type="ARBA" id="ARBA00007951"/>
    </source>
</evidence>
<dbReference type="InterPro" id="IPR017853">
    <property type="entry name" value="GH"/>
</dbReference>
<dbReference type="Pfam" id="PF01120">
    <property type="entry name" value="Alpha_L_fucos"/>
    <property type="match status" value="1"/>
</dbReference>